<proteinExistence type="predicted"/>
<accession>A0A8K1JXS5</accession>
<dbReference type="EMBL" id="MZ727451">
    <property type="protein sequence ID" value="UCW44493.1"/>
    <property type="molecule type" value="Genomic_DNA"/>
</dbReference>
<organism evidence="1">
    <name type="scientific">Pseudomonas phage PPAT</name>
    <dbReference type="NCBI Taxonomy" id="2871158"/>
    <lineage>
        <taxon>Viruses</taxon>
    </lineage>
</organism>
<protein>
    <submittedName>
        <fullName evidence="1">Uncharacterized protein</fullName>
    </submittedName>
</protein>
<evidence type="ECO:0000313" key="1">
    <source>
        <dbReference type="EMBL" id="UCW44493.1"/>
    </source>
</evidence>
<reference evidence="1" key="1">
    <citation type="submission" date="2021-08" db="EMBL/GenBank/DDBJ databases">
        <authorList>
            <person name="Niu Y."/>
        </authorList>
    </citation>
    <scope>NUCLEOTIDE SEQUENCE</scope>
</reference>
<name>A0A8K1JXS5_9VIRU</name>
<sequence length="41" mass="4493">MKIKVDKDAESGNMVPNEDKRAYMLRVSEASTVRHLGGAGM</sequence>